<keyword evidence="3 5" id="KW-0720">Serine protease</keyword>
<evidence type="ECO:0000259" key="7">
    <source>
        <dbReference type="PROSITE" id="PS50240"/>
    </source>
</evidence>
<reference evidence="9" key="1">
    <citation type="submission" date="2017-02" db="UniProtKB">
        <authorList>
            <consortium name="WormBaseParasite"/>
        </authorList>
    </citation>
    <scope>IDENTIFICATION</scope>
</reference>
<feature type="chain" id="PRO_5005894837" evidence="6">
    <location>
        <begin position="22"/>
        <end position="298"/>
    </location>
</feature>
<dbReference type="Pfam" id="PF00089">
    <property type="entry name" value="Trypsin"/>
    <property type="match status" value="1"/>
</dbReference>
<evidence type="ECO:0000313" key="8">
    <source>
        <dbReference type="Proteomes" id="UP000046392"/>
    </source>
</evidence>
<protein>
    <submittedName>
        <fullName evidence="9">Peptidase S1 domain-containing protein</fullName>
    </submittedName>
</protein>
<dbReference type="GO" id="GO:0006508">
    <property type="term" value="P:proteolysis"/>
    <property type="evidence" value="ECO:0007669"/>
    <property type="project" value="UniProtKB-KW"/>
</dbReference>
<dbReference type="PANTHER" id="PTHR24252">
    <property type="entry name" value="ACROSIN-RELATED"/>
    <property type="match status" value="1"/>
</dbReference>
<dbReference type="GO" id="GO:0004252">
    <property type="term" value="F:serine-type endopeptidase activity"/>
    <property type="evidence" value="ECO:0007669"/>
    <property type="project" value="InterPro"/>
</dbReference>
<feature type="signal peptide" evidence="6">
    <location>
        <begin position="1"/>
        <end position="21"/>
    </location>
</feature>
<dbReference type="InterPro" id="IPR043504">
    <property type="entry name" value="Peptidase_S1_PA_chymotrypsin"/>
</dbReference>
<evidence type="ECO:0000256" key="4">
    <source>
        <dbReference type="ARBA" id="ARBA00023157"/>
    </source>
</evidence>
<dbReference type="InterPro" id="IPR018114">
    <property type="entry name" value="TRYPSIN_HIS"/>
</dbReference>
<keyword evidence="2 5" id="KW-0378">Hydrolase</keyword>
<proteinExistence type="predicted"/>
<dbReference type="PRINTS" id="PR00722">
    <property type="entry name" value="CHYMOTRYPSIN"/>
</dbReference>
<dbReference type="InterPro" id="IPR001254">
    <property type="entry name" value="Trypsin_dom"/>
</dbReference>
<organism evidence="8 9">
    <name type="scientific">Strongyloides papillosus</name>
    <name type="common">Intestinal threadworm</name>
    <dbReference type="NCBI Taxonomy" id="174720"/>
    <lineage>
        <taxon>Eukaryota</taxon>
        <taxon>Metazoa</taxon>
        <taxon>Ecdysozoa</taxon>
        <taxon>Nematoda</taxon>
        <taxon>Chromadorea</taxon>
        <taxon>Rhabditida</taxon>
        <taxon>Tylenchina</taxon>
        <taxon>Panagrolaimomorpha</taxon>
        <taxon>Strongyloidoidea</taxon>
        <taxon>Strongyloididae</taxon>
        <taxon>Strongyloides</taxon>
    </lineage>
</organism>
<evidence type="ECO:0000256" key="3">
    <source>
        <dbReference type="ARBA" id="ARBA00022825"/>
    </source>
</evidence>
<dbReference type="InterPro" id="IPR009003">
    <property type="entry name" value="Peptidase_S1_PA"/>
</dbReference>
<name>A0A0N5BPS7_STREA</name>
<dbReference type="PROSITE" id="PS00134">
    <property type="entry name" value="TRYPSIN_HIS"/>
    <property type="match status" value="1"/>
</dbReference>
<dbReference type="STRING" id="174720.A0A0N5BPS7"/>
<dbReference type="PROSITE" id="PS50240">
    <property type="entry name" value="TRYPSIN_DOM"/>
    <property type="match status" value="1"/>
</dbReference>
<keyword evidence="4" id="KW-1015">Disulfide bond</keyword>
<dbReference type="FunFam" id="2.40.10.10:FF:000003">
    <property type="entry name" value="Transmembrane serine protease 3"/>
    <property type="match status" value="1"/>
</dbReference>
<dbReference type="PANTHER" id="PTHR24252:SF7">
    <property type="entry name" value="HYALIN"/>
    <property type="match status" value="1"/>
</dbReference>
<dbReference type="AlphaFoldDB" id="A0A0N5BPS7"/>
<dbReference type="CDD" id="cd00190">
    <property type="entry name" value="Tryp_SPc"/>
    <property type="match status" value="1"/>
</dbReference>
<dbReference type="InterPro" id="IPR033116">
    <property type="entry name" value="TRYPSIN_SER"/>
</dbReference>
<feature type="domain" description="Peptidase S1" evidence="7">
    <location>
        <begin position="52"/>
        <end position="287"/>
    </location>
</feature>
<evidence type="ECO:0000256" key="2">
    <source>
        <dbReference type="ARBA" id="ARBA00022801"/>
    </source>
</evidence>
<dbReference type="PROSITE" id="PS00135">
    <property type="entry name" value="TRYPSIN_SER"/>
    <property type="match status" value="1"/>
</dbReference>
<dbReference type="SUPFAM" id="SSF50494">
    <property type="entry name" value="Trypsin-like serine proteases"/>
    <property type="match status" value="1"/>
</dbReference>
<keyword evidence="8" id="KW-1185">Reference proteome</keyword>
<evidence type="ECO:0000313" key="9">
    <source>
        <dbReference type="WBParaSite" id="SPAL_0000790300.1"/>
    </source>
</evidence>
<evidence type="ECO:0000256" key="6">
    <source>
        <dbReference type="SAM" id="SignalP"/>
    </source>
</evidence>
<dbReference type="WBParaSite" id="SPAL_0000790300.1">
    <property type="protein sequence ID" value="SPAL_0000790300.1"/>
    <property type="gene ID" value="SPAL_0000790300"/>
</dbReference>
<dbReference type="InterPro" id="IPR001314">
    <property type="entry name" value="Peptidase_S1A"/>
</dbReference>
<keyword evidence="1 5" id="KW-0645">Protease</keyword>
<accession>A0A0N5BPS7</accession>
<keyword evidence="6" id="KW-0732">Signal</keyword>
<dbReference type="Gene3D" id="2.40.10.10">
    <property type="entry name" value="Trypsin-like serine proteases"/>
    <property type="match status" value="1"/>
</dbReference>
<evidence type="ECO:0000256" key="5">
    <source>
        <dbReference type="RuleBase" id="RU363034"/>
    </source>
</evidence>
<evidence type="ECO:0000256" key="1">
    <source>
        <dbReference type="ARBA" id="ARBA00022670"/>
    </source>
</evidence>
<dbReference type="SMART" id="SM00020">
    <property type="entry name" value="Tryp_SPc"/>
    <property type="match status" value="1"/>
</dbReference>
<dbReference type="Proteomes" id="UP000046392">
    <property type="component" value="Unplaced"/>
</dbReference>
<sequence length="298" mass="33215">MMFNILFVIFFLFQLTSLTHGNAKLRSVCGKTPNVENGYKLKDFEGLESSRIVGGSKALNNSWPWMGQITDKNGSQICGATLIGRRFLITAAHCFGDSKLKSDSHNDYNILLGSNERNKGEKYDIESISIHPYYRKNFIAYEYDIAIVKLTKPVKITQQIAPILVSKNPVSRDRICVVAGWGMTSEDGKQSEFLKELQLPVLSNEICNDFMHYRGLVNTLSSFCAGYSDGRDDACKGDSGGPLMCLDNDSWEIHGIVSWGVGCAKRGYPGIYTSVYLVKSWIFSEIIKLNSKIGNVCI</sequence>